<dbReference type="Pfam" id="PF26118">
    <property type="entry name" value="DUF8035"/>
    <property type="match status" value="1"/>
</dbReference>
<evidence type="ECO:0000259" key="2">
    <source>
        <dbReference type="Pfam" id="PF26118"/>
    </source>
</evidence>
<organism evidence="3 4">
    <name type="scientific">Phialemonium thermophilum</name>
    <dbReference type="NCBI Taxonomy" id="223376"/>
    <lineage>
        <taxon>Eukaryota</taxon>
        <taxon>Fungi</taxon>
        <taxon>Dikarya</taxon>
        <taxon>Ascomycota</taxon>
        <taxon>Pezizomycotina</taxon>
        <taxon>Sordariomycetes</taxon>
        <taxon>Sordariomycetidae</taxon>
        <taxon>Cephalothecales</taxon>
        <taxon>Cephalothecaceae</taxon>
        <taxon>Phialemonium</taxon>
    </lineage>
</organism>
<protein>
    <recommendedName>
        <fullName evidence="2">DUF8035 domain-containing protein</fullName>
    </recommendedName>
</protein>
<reference evidence="3 4" key="1">
    <citation type="journal article" date="2024" name="Commun. Biol.">
        <title>Comparative genomic analysis of thermophilic fungi reveals convergent evolutionary adaptations and gene losses.</title>
        <authorList>
            <person name="Steindorff A.S."/>
            <person name="Aguilar-Pontes M.V."/>
            <person name="Robinson A.J."/>
            <person name="Andreopoulos B."/>
            <person name="LaButti K."/>
            <person name="Kuo A."/>
            <person name="Mondo S."/>
            <person name="Riley R."/>
            <person name="Otillar R."/>
            <person name="Haridas S."/>
            <person name="Lipzen A."/>
            <person name="Grimwood J."/>
            <person name="Schmutz J."/>
            <person name="Clum A."/>
            <person name="Reid I.D."/>
            <person name="Moisan M.C."/>
            <person name="Butler G."/>
            <person name="Nguyen T.T.M."/>
            <person name="Dewar K."/>
            <person name="Conant G."/>
            <person name="Drula E."/>
            <person name="Henrissat B."/>
            <person name="Hansel C."/>
            <person name="Singer S."/>
            <person name="Hutchinson M.I."/>
            <person name="de Vries R.P."/>
            <person name="Natvig D.O."/>
            <person name="Powell A.J."/>
            <person name="Tsang A."/>
            <person name="Grigoriev I.V."/>
        </authorList>
    </citation>
    <scope>NUCLEOTIDE SEQUENCE [LARGE SCALE GENOMIC DNA]</scope>
    <source>
        <strain evidence="3 4">ATCC 24622</strain>
    </source>
</reference>
<accession>A0ABR3XS98</accession>
<feature type="domain" description="DUF8035" evidence="2">
    <location>
        <begin position="506"/>
        <end position="560"/>
    </location>
</feature>
<keyword evidence="4" id="KW-1185">Reference proteome</keyword>
<comment type="caution">
    <text evidence="3">The sequence shown here is derived from an EMBL/GenBank/DDBJ whole genome shotgun (WGS) entry which is preliminary data.</text>
</comment>
<feature type="compositionally biased region" description="Polar residues" evidence="1">
    <location>
        <begin position="689"/>
        <end position="707"/>
    </location>
</feature>
<feature type="compositionally biased region" description="Acidic residues" evidence="1">
    <location>
        <begin position="619"/>
        <end position="638"/>
    </location>
</feature>
<proteinExistence type="predicted"/>
<feature type="compositionally biased region" description="Basic and acidic residues" evidence="1">
    <location>
        <begin position="767"/>
        <end position="801"/>
    </location>
</feature>
<feature type="region of interest" description="Disordered" evidence="1">
    <location>
        <begin position="393"/>
        <end position="445"/>
    </location>
</feature>
<feature type="region of interest" description="Disordered" evidence="1">
    <location>
        <begin position="555"/>
        <end position="809"/>
    </location>
</feature>
<evidence type="ECO:0000313" key="4">
    <source>
        <dbReference type="Proteomes" id="UP001586593"/>
    </source>
</evidence>
<evidence type="ECO:0000256" key="1">
    <source>
        <dbReference type="SAM" id="MobiDB-lite"/>
    </source>
</evidence>
<dbReference type="EMBL" id="JAZHXJ010000051">
    <property type="protein sequence ID" value="KAL1878580.1"/>
    <property type="molecule type" value="Genomic_DNA"/>
</dbReference>
<feature type="compositionally biased region" description="Basic and acidic residues" evidence="1">
    <location>
        <begin position="708"/>
        <end position="719"/>
    </location>
</feature>
<name>A0ABR3XS98_9PEZI</name>
<gene>
    <name evidence="3" type="ORF">VTK73DRAFT_7758</name>
</gene>
<dbReference type="PANTHER" id="PTHR42081">
    <property type="entry name" value="ZINC FINGER PROTEIN DHHC DOMAIN CONTAINING PROTEIN"/>
    <property type="match status" value="1"/>
</dbReference>
<feature type="region of interest" description="Disordered" evidence="1">
    <location>
        <begin position="266"/>
        <end position="287"/>
    </location>
</feature>
<dbReference type="InterPro" id="IPR058348">
    <property type="entry name" value="DUF8035"/>
</dbReference>
<feature type="compositionally biased region" description="Polar residues" evidence="1">
    <location>
        <begin position="393"/>
        <end position="405"/>
    </location>
</feature>
<feature type="compositionally biased region" description="Basic and acidic residues" evidence="1">
    <location>
        <begin position="661"/>
        <end position="670"/>
    </location>
</feature>
<sequence>MTIQSDTAATALVSNPAASDLRSLHAFVRQLCRRAKRSGSDFDDVVSAVQGLNNALEHLRVEAEDPDSLLNTSPSTRRDSNGGYAVQLMSIIESCDKALQQLDNILQKHGGSEEVTGHSDAARHARRNGLMTARDRDMVELIETKLANQRAEINQFLNKVQLRTPLKSRSVLEGADDRQLDAIKDKLDAVASRVFHSRNTTGPGGEESVWELFRAELEKAGFARAVLDRNKDVLRAYIREIESYGPLEDGRPPTVRGLLVGAFHPPAQHPASPPYPVEGDTSPKESFRSYDNEKFLPDIKQARTVPGQAPPLLNPSVPLSLQPYHHPRVPTLYNTDSALSYGHTVASDDSDSDSSNHLTLALVSTQDLLVHEEAQSTATERLSVLHLSPTNPPSYSFSPGTSPNEQALALPSQPLGITDGAPPKYQPPFSLADSQPPRYVPSVTPYPDSLPSSFTAPSPAYGASPAASHPLSPCSAPPAAALGISDQATRFSRLAPDSRGNQIPLDATWTRIKRVLISPVVLDRAGERYEARPDFVYVLGKLTIDKINEYARQSAEVRNARRPSRLRTPGGDGNNGADKRHSAVKGQRTIPHQAPRHPPPLRSETFHDRERRRRHESDSDSESESDVLWDESDTSEDDRGEHKHGRSYGRKPGRGGVKTRGANDDRDGHPRTYPVIVSPPESVAGGKTSPASTVQPKPILKNTNTNRVRFDEDGPHEFPADSGSYGKSPRAKGKDRDRHRERDREEYERHRSERQRERDREHRRRNHDRDRDRDRDGHNPRSHRDRERDRERDLRHDDRPVKKSTLRETLGAAGIGGAAASLLSVLTEAANGF</sequence>
<feature type="compositionally biased region" description="Basic and acidic residues" evidence="1">
    <location>
        <begin position="732"/>
        <end position="760"/>
    </location>
</feature>
<feature type="compositionally biased region" description="Basic residues" evidence="1">
    <location>
        <begin position="642"/>
        <end position="653"/>
    </location>
</feature>
<feature type="compositionally biased region" description="Pro residues" evidence="1">
    <location>
        <begin position="267"/>
        <end position="276"/>
    </location>
</feature>
<evidence type="ECO:0000313" key="3">
    <source>
        <dbReference type="EMBL" id="KAL1878580.1"/>
    </source>
</evidence>
<dbReference type="Proteomes" id="UP001586593">
    <property type="component" value="Unassembled WGS sequence"/>
</dbReference>
<dbReference type="PANTHER" id="PTHR42081:SF2">
    <property type="entry name" value="NIPPED-B-LIKE PROTEIN B"/>
    <property type="match status" value="1"/>
</dbReference>